<keyword evidence="2 7" id="KW-0812">Transmembrane</keyword>
<feature type="transmembrane region" description="Helical" evidence="7">
    <location>
        <begin position="65"/>
        <end position="86"/>
    </location>
</feature>
<sequence>MTQTAGDAVPANDVAAAPPESPEARRHRTLVFLVVCAGFVMSSLDMMIVNVAFPALEEDFHGTTAAALSWTLNAYSIVFAAALVPAGRLADRSGRKGGFLLGLGLFTLASALCAASQGVPMLVAARVLQALGAAAMVPTSLGLLLATYPPERRGGAVRAWTAVGGVAAALAPIVGGALVNLDWRWIFLINLPFGIAALLVGRRVLPTAAQPDRGPLPDLLGSVLVVIAVAAASLALIKAPEWGWDSARVLGCFALTVVCLAEFFRRSARHPNPVVAFSLLRVRSFSLANLTALVFNSCFGAMLFSFMLWCQNIWGYSALETGLALAPGTFLMPVMAMATGPLVKKLGATTVVVLGCALLAAGVLWWGIAAQSEPDYVTMLLPGALLTPVGTILGTTALVGLVTKDLPPASFATGSAVNMMVRQVGLVIGISVFIAVLGTPGPGADTLEAFRHAWFIAAGIGVLALLVGLLMARRTETDAA</sequence>
<feature type="transmembrane region" description="Helical" evidence="7">
    <location>
        <begin position="123"/>
        <end position="147"/>
    </location>
</feature>
<feature type="transmembrane region" description="Helical" evidence="7">
    <location>
        <begin position="159"/>
        <end position="179"/>
    </location>
</feature>
<dbReference type="Gene3D" id="1.20.1250.20">
    <property type="entry name" value="MFS general substrate transporter like domains"/>
    <property type="match status" value="1"/>
</dbReference>
<comment type="subcellular location">
    <subcellularLocation>
        <location evidence="1">Cell membrane</location>
        <topology evidence="1">Multi-pass membrane protein</topology>
    </subcellularLocation>
</comment>
<dbReference type="InterPro" id="IPR011701">
    <property type="entry name" value="MFS"/>
</dbReference>
<dbReference type="GO" id="GO:0046677">
    <property type="term" value="P:response to antibiotic"/>
    <property type="evidence" value="ECO:0007669"/>
    <property type="project" value="UniProtKB-KW"/>
</dbReference>
<dbReference type="PANTHER" id="PTHR42718:SF48">
    <property type="entry name" value="CONSERVED TWO-DOMAIN MEMBRANE PROTEIN-RELATED"/>
    <property type="match status" value="1"/>
</dbReference>
<keyword evidence="3 7" id="KW-1133">Transmembrane helix</keyword>
<dbReference type="GO" id="GO:0022857">
    <property type="term" value="F:transmembrane transporter activity"/>
    <property type="evidence" value="ECO:0007669"/>
    <property type="project" value="InterPro"/>
</dbReference>
<dbReference type="Proteomes" id="UP000324101">
    <property type="component" value="Chromosome"/>
</dbReference>
<dbReference type="InterPro" id="IPR036259">
    <property type="entry name" value="MFS_trans_sf"/>
</dbReference>
<feature type="transmembrane region" description="Helical" evidence="7">
    <location>
        <begin position="185"/>
        <end position="205"/>
    </location>
</feature>
<reference evidence="9 10" key="1">
    <citation type="submission" date="2018-05" db="EMBL/GenBank/DDBJ databases">
        <title>Streptomyces venezuelae.</title>
        <authorList>
            <person name="Kim W."/>
            <person name="Lee N."/>
            <person name="Cho B.-K."/>
        </authorList>
    </citation>
    <scope>NUCLEOTIDE SEQUENCE [LARGE SCALE GENOMIC DNA]</scope>
    <source>
        <strain evidence="9 10">ATCC 21018</strain>
    </source>
</reference>
<organism evidence="9 10">
    <name type="scientific">Streptomyces venezuelae</name>
    <dbReference type="NCBI Taxonomy" id="54571"/>
    <lineage>
        <taxon>Bacteria</taxon>
        <taxon>Bacillati</taxon>
        <taxon>Actinomycetota</taxon>
        <taxon>Actinomycetes</taxon>
        <taxon>Kitasatosporales</taxon>
        <taxon>Streptomycetaceae</taxon>
        <taxon>Streptomyces</taxon>
    </lineage>
</organism>
<dbReference type="PROSITE" id="PS50850">
    <property type="entry name" value="MFS"/>
    <property type="match status" value="1"/>
</dbReference>
<dbReference type="GO" id="GO:0005886">
    <property type="term" value="C:plasma membrane"/>
    <property type="evidence" value="ECO:0007669"/>
    <property type="project" value="UniProtKB-SubCell"/>
</dbReference>
<dbReference type="InterPro" id="IPR020846">
    <property type="entry name" value="MFS_dom"/>
</dbReference>
<feature type="domain" description="Major facilitator superfamily (MFS) profile" evidence="8">
    <location>
        <begin position="31"/>
        <end position="476"/>
    </location>
</feature>
<feature type="transmembrane region" description="Helical" evidence="7">
    <location>
        <begin position="424"/>
        <end position="441"/>
    </location>
</feature>
<dbReference type="PANTHER" id="PTHR42718">
    <property type="entry name" value="MAJOR FACILITATOR SUPERFAMILY MULTIDRUG TRANSPORTER MFSC"/>
    <property type="match status" value="1"/>
</dbReference>
<evidence type="ECO:0000313" key="9">
    <source>
        <dbReference type="EMBL" id="QES56655.1"/>
    </source>
</evidence>
<feature type="compositionally biased region" description="Low complexity" evidence="6">
    <location>
        <begin position="1"/>
        <end position="18"/>
    </location>
</feature>
<feature type="transmembrane region" description="Helical" evidence="7">
    <location>
        <begin position="30"/>
        <end position="53"/>
    </location>
</feature>
<evidence type="ECO:0000256" key="6">
    <source>
        <dbReference type="SAM" id="MobiDB-lite"/>
    </source>
</evidence>
<proteinExistence type="predicted"/>
<evidence type="ECO:0000256" key="7">
    <source>
        <dbReference type="SAM" id="Phobius"/>
    </source>
</evidence>
<feature type="transmembrane region" description="Helical" evidence="7">
    <location>
        <begin position="380"/>
        <end position="403"/>
    </location>
</feature>
<evidence type="ECO:0000256" key="4">
    <source>
        <dbReference type="ARBA" id="ARBA00023136"/>
    </source>
</evidence>
<protein>
    <submittedName>
        <fullName evidence="9">MFS transporter</fullName>
    </submittedName>
</protein>
<dbReference type="CDD" id="cd17321">
    <property type="entry name" value="MFS_MMR_MDR_like"/>
    <property type="match status" value="1"/>
</dbReference>
<feature type="transmembrane region" description="Helical" evidence="7">
    <location>
        <begin position="346"/>
        <end position="368"/>
    </location>
</feature>
<dbReference type="AlphaFoldDB" id="A0A5P2DN70"/>
<keyword evidence="4 7" id="KW-0472">Membrane</keyword>
<feature type="transmembrane region" description="Helical" evidence="7">
    <location>
        <begin position="217"/>
        <end position="240"/>
    </location>
</feature>
<feature type="region of interest" description="Disordered" evidence="6">
    <location>
        <begin position="1"/>
        <end position="21"/>
    </location>
</feature>
<dbReference type="SUPFAM" id="SSF103473">
    <property type="entry name" value="MFS general substrate transporter"/>
    <property type="match status" value="1"/>
</dbReference>
<evidence type="ECO:0000256" key="2">
    <source>
        <dbReference type="ARBA" id="ARBA00022692"/>
    </source>
</evidence>
<dbReference type="Pfam" id="PF07690">
    <property type="entry name" value="MFS_1"/>
    <property type="match status" value="1"/>
</dbReference>
<dbReference type="RefSeq" id="WP_150259308.1">
    <property type="nucleotide sequence ID" value="NZ_CP029189.1"/>
</dbReference>
<name>A0A5P2DN70_STRVZ</name>
<feature type="transmembrane region" description="Helical" evidence="7">
    <location>
        <begin position="453"/>
        <end position="472"/>
    </location>
</feature>
<feature type="transmembrane region" description="Helical" evidence="7">
    <location>
        <begin position="98"/>
        <end position="117"/>
    </location>
</feature>
<gene>
    <name evidence="9" type="ORF">DEJ51_22785</name>
</gene>
<dbReference type="OrthoDB" id="7375466at2"/>
<dbReference type="Gene3D" id="1.20.1720.10">
    <property type="entry name" value="Multidrug resistance protein D"/>
    <property type="match status" value="1"/>
</dbReference>
<evidence type="ECO:0000256" key="5">
    <source>
        <dbReference type="ARBA" id="ARBA00023251"/>
    </source>
</evidence>
<accession>A0A5P2DN70</accession>
<dbReference type="EMBL" id="CP029189">
    <property type="protein sequence ID" value="QES56655.1"/>
    <property type="molecule type" value="Genomic_DNA"/>
</dbReference>
<evidence type="ECO:0000313" key="10">
    <source>
        <dbReference type="Proteomes" id="UP000324101"/>
    </source>
</evidence>
<feature type="transmembrane region" description="Helical" evidence="7">
    <location>
        <begin position="313"/>
        <end position="334"/>
    </location>
</feature>
<evidence type="ECO:0000259" key="8">
    <source>
        <dbReference type="PROSITE" id="PS50850"/>
    </source>
</evidence>
<keyword evidence="5" id="KW-0046">Antibiotic resistance</keyword>
<evidence type="ECO:0000256" key="3">
    <source>
        <dbReference type="ARBA" id="ARBA00022989"/>
    </source>
</evidence>
<feature type="transmembrane region" description="Helical" evidence="7">
    <location>
        <begin position="285"/>
        <end position="307"/>
    </location>
</feature>
<evidence type="ECO:0000256" key="1">
    <source>
        <dbReference type="ARBA" id="ARBA00004651"/>
    </source>
</evidence>
<feature type="transmembrane region" description="Helical" evidence="7">
    <location>
        <begin position="246"/>
        <end position="264"/>
    </location>
</feature>